<keyword evidence="3" id="KW-1185">Reference proteome</keyword>
<dbReference type="Pfam" id="PF13646">
    <property type="entry name" value="HEAT_2"/>
    <property type="match status" value="1"/>
</dbReference>
<proteinExistence type="predicted"/>
<gene>
    <name evidence="2" type="ORF">OJ962_29245</name>
</gene>
<reference evidence="2" key="1">
    <citation type="submission" date="2022-10" db="EMBL/GenBank/DDBJ databases">
        <title>The WGS of Solirubrobacter sp. CPCC 204708.</title>
        <authorList>
            <person name="Jiang Z."/>
        </authorList>
    </citation>
    <scope>NUCLEOTIDE SEQUENCE</scope>
    <source>
        <strain evidence="2">CPCC 204708</strain>
    </source>
</reference>
<feature type="compositionally biased region" description="Basic and acidic residues" evidence="1">
    <location>
        <begin position="163"/>
        <end position="177"/>
    </location>
</feature>
<evidence type="ECO:0000313" key="2">
    <source>
        <dbReference type="EMBL" id="MDA0141615.1"/>
    </source>
</evidence>
<name>A0ABT4RSR0_9ACTN</name>
<accession>A0ABT4RSR0</accession>
<dbReference type="Proteomes" id="UP001147700">
    <property type="component" value="Unassembled WGS sequence"/>
</dbReference>
<dbReference type="InterPro" id="IPR016024">
    <property type="entry name" value="ARM-type_fold"/>
</dbReference>
<dbReference type="RefSeq" id="WP_202954022.1">
    <property type="nucleotide sequence ID" value="NZ_JAPCID010000061.1"/>
</dbReference>
<dbReference type="Gene3D" id="1.25.10.10">
    <property type="entry name" value="Leucine-rich Repeat Variant"/>
    <property type="match status" value="1"/>
</dbReference>
<dbReference type="EMBL" id="JAPCID010000061">
    <property type="protein sequence ID" value="MDA0141615.1"/>
    <property type="molecule type" value="Genomic_DNA"/>
</dbReference>
<comment type="caution">
    <text evidence="2">The sequence shown here is derived from an EMBL/GenBank/DDBJ whole genome shotgun (WGS) entry which is preliminary data.</text>
</comment>
<evidence type="ECO:0000256" key="1">
    <source>
        <dbReference type="SAM" id="MobiDB-lite"/>
    </source>
</evidence>
<sequence>MPEHGDTIRLVPKDQDSYDETMAVVEEHGWEEASAGQGATAAWTVPDEDAKVRFIEDGGTAVEYFEVEGPGRAAAAKQLQAKIEMLEPSEFRAHLDQFDDDVDAQRLALFTVATAAPEKSDAKVVKLLVEYLSHEDSLIRRTAMIAMGITRWKDFIPPLEQVRDEDPDEQIRKRAENAIEALSKA</sequence>
<organism evidence="2 3">
    <name type="scientific">Solirubrobacter deserti</name>
    <dbReference type="NCBI Taxonomy" id="2282478"/>
    <lineage>
        <taxon>Bacteria</taxon>
        <taxon>Bacillati</taxon>
        <taxon>Actinomycetota</taxon>
        <taxon>Thermoleophilia</taxon>
        <taxon>Solirubrobacterales</taxon>
        <taxon>Solirubrobacteraceae</taxon>
        <taxon>Solirubrobacter</taxon>
    </lineage>
</organism>
<dbReference type="InterPro" id="IPR011989">
    <property type="entry name" value="ARM-like"/>
</dbReference>
<feature type="region of interest" description="Disordered" evidence="1">
    <location>
        <begin position="163"/>
        <end position="185"/>
    </location>
</feature>
<dbReference type="SUPFAM" id="SSF48371">
    <property type="entry name" value="ARM repeat"/>
    <property type="match status" value="1"/>
</dbReference>
<protein>
    <submittedName>
        <fullName evidence="2">HEAT repeat domain-containing protein</fullName>
    </submittedName>
</protein>
<evidence type="ECO:0000313" key="3">
    <source>
        <dbReference type="Proteomes" id="UP001147700"/>
    </source>
</evidence>